<evidence type="ECO:0000313" key="3">
    <source>
        <dbReference type="EMBL" id="KAF7575867.1"/>
    </source>
</evidence>
<feature type="compositionally biased region" description="Pro residues" evidence="1">
    <location>
        <begin position="309"/>
        <end position="321"/>
    </location>
</feature>
<reference evidence="6" key="4">
    <citation type="journal article" date="2022" name="Microb. Genom.">
        <title>A global pangenome for the wheat fungal pathogen Pyrenophora tritici-repentis and prediction of effector protein structural homology.</title>
        <authorList>
            <person name="Moolhuijzen P.M."/>
            <person name="See P.T."/>
            <person name="Shi G."/>
            <person name="Powell H.R."/>
            <person name="Cockram J."/>
            <person name="Jorgensen L.N."/>
            <person name="Benslimane H."/>
            <person name="Strelkov S.E."/>
            <person name="Turner J."/>
            <person name="Liu Z."/>
            <person name="Moffat C.S."/>
        </authorList>
    </citation>
    <scope>NUCLEOTIDE SEQUENCE [LARGE SCALE GENOMIC DNA]</scope>
</reference>
<proteinExistence type="predicted"/>
<feature type="region of interest" description="Disordered" evidence="1">
    <location>
        <begin position="1"/>
        <end position="100"/>
    </location>
</feature>
<dbReference type="OrthoDB" id="5404794at2759"/>
<dbReference type="AlphaFoldDB" id="A0A2W1DT94"/>
<feature type="compositionally biased region" description="Polar residues" evidence="1">
    <location>
        <begin position="33"/>
        <end position="49"/>
    </location>
</feature>
<organism evidence="3 5">
    <name type="scientific">Pyrenophora tritici-repentis</name>
    <dbReference type="NCBI Taxonomy" id="45151"/>
    <lineage>
        <taxon>Eukaryota</taxon>
        <taxon>Fungi</taxon>
        <taxon>Dikarya</taxon>
        <taxon>Ascomycota</taxon>
        <taxon>Pezizomycotina</taxon>
        <taxon>Dothideomycetes</taxon>
        <taxon>Pleosporomycetidae</taxon>
        <taxon>Pleosporales</taxon>
        <taxon>Pleosporineae</taxon>
        <taxon>Pleosporaceae</taxon>
        <taxon>Pyrenophora</taxon>
    </lineage>
</organism>
<reference evidence="4" key="3">
    <citation type="journal article" date="2022" name="bioRxiv">
        <title>A global pangenome for the wheat fungal pathogen Pyrenophora tritici-repentis and prediction of effector protein structural homology.</title>
        <authorList>
            <person name="Moolhuijzen P."/>
            <person name="See P.T."/>
            <person name="Shi G."/>
            <person name="Powell H.R."/>
            <person name="Cockram J."/>
            <person name="Jorgensen L.N."/>
            <person name="Benslimane H."/>
            <person name="Strelkov S.E."/>
            <person name="Turner J."/>
            <person name="Liu Z."/>
            <person name="Moffat C.S."/>
        </authorList>
    </citation>
    <scope>NUCLEOTIDE SEQUENCE</scope>
    <source>
        <strain evidence="4">86-124</strain>
    </source>
</reference>
<dbReference type="InterPro" id="IPR015940">
    <property type="entry name" value="UBA"/>
</dbReference>
<reference evidence="4" key="2">
    <citation type="submission" date="2021-05" db="EMBL/GenBank/DDBJ databases">
        <authorList>
            <person name="Moolhuijzen P.M."/>
            <person name="Moffat C.S."/>
        </authorList>
    </citation>
    <scope>NUCLEOTIDE SEQUENCE</scope>
    <source>
        <strain evidence="4">86-124</strain>
    </source>
</reference>
<dbReference type="EMBL" id="NQIK02000001">
    <property type="protein sequence ID" value="KAF7575867.1"/>
    <property type="molecule type" value="Genomic_DNA"/>
</dbReference>
<keyword evidence="6" id="KW-1185">Reference proteome</keyword>
<accession>A0A2W1DT94</accession>
<protein>
    <submittedName>
        <fullName evidence="3">UBA domain containing protein</fullName>
    </submittedName>
</protein>
<dbReference type="Gene3D" id="1.10.8.10">
    <property type="entry name" value="DNA helicase RuvA subunit, C-terminal domain"/>
    <property type="match status" value="1"/>
</dbReference>
<feature type="region of interest" description="Disordered" evidence="1">
    <location>
        <begin position="540"/>
        <end position="584"/>
    </location>
</feature>
<dbReference type="Proteomes" id="UP000245464">
    <property type="component" value="Chromosome 1"/>
</dbReference>
<name>A0A2W1DT94_9PLEO</name>
<dbReference type="Proteomes" id="UP000249757">
    <property type="component" value="Unassembled WGS sequence"/>
</dbReference>
<evidence type="ECO:0000256" key="1">
    <source>
        <dbReference type="SAM" id="MobiDB-lite"/>
    </source>
</evidence>
<evidence type="ECO:0000313" key="6">
    <source>
        <dbReference type="Proteomes" id="UP000249757"/>
    </source>
</evidence>
<sequence length="721" mass="77896">MARVVQDSDEELDDDLERDLPPPKQPGAFKKPPSNNASLDTGSAESIRTATDAHLEPQLQLGHEEPQSSVSLPEHSSKKRKTAAGLSPCSPVTSSSKKKGRVIYGKTIKSIFSSSAVSDALPENQFGNYAAQANPPPSHGDTWNLGGTMRDEYAQHEPAMFAEPSSTVPNATMTQQRILEAVRGSVMLGEELEVGRPLYEPPPEPSVPWSDLMKFTPGEAAEQTESSDHEPPAPDVLSATPFRTTQKEFLSSPSQPGRDGSFGTRTSPLKNEVFHVQTVDAGRKTSSSHANLIAHENMSPTAPQGSLPPTAPPASLPPTEPPTSQRSNKEGSKKSSRQSKTQVPNHGLDEDFMAIGLPVDQYKPRPSRSRSMKVDSEGPIDYSIRPEKARRRRTAAAAEVPTTVTITTPEKVRQICDMGFTPSTTTGALERNNGDVMQTIDWLVNNNIDHDELAPQSPPRSKSTSKKAVQLPTIDSDAMKDIMRNLDEYRRDEAEAEPTLTDNIAVRHEAPNNATTLSRTGLRPDISSITSPTKVQVIIPEKSPRPATTHPADATVISSMSKKAKRRKTTLDEPEEEQITPTSVVPEKVLEKKKRGRPKKAAVAVAPIEPSESIIEASEQDANGDNQDGILQTIEPNSASETAKPRSKNALKEAELLAPTESDSPANSNPPSKLSPAAASATPEQLTKPATASPIPKGKVPYRVGLSKRARIAPLLRTLKK</sequence>
<evidence type="ECO:0000313" key="4">
    <source>
        <dbReference type="EMBL" id="KAI1519743.1"/>
    </source>
</evidence>
<dbReference type="SMART" id="SM00165">
    <property type="entry name" value="UBA"/>
    <property type="match status" value="1"/>
</dbReference>
<dbReference type="PROSITE" id="PS50030">
    <property type="entry name" value="UBA"/>
    <property type="match status" value="1"/>
</dbReference>
<feature type="region of interest" description="Disordered" evidence="1">
    <location>
        <begin position="617"/>
        <end position="702"/>
    </location>
</feature>
<dbReference type="SUPFAM" id="SSF46934">
    <property type="entry name" value="UBA-like"/>
    <property type="match status" value="1"/>
</dbReference>
<feature type="domain" description="UBA" evidence="2">
    <location>
        <begin position="407"/>
        <end position="446"/>
    </location>
</feature>
<reference evidence="3 5" key="1">
    <citation type="journal article" date="2018" name="BMC Genomics">
        <title>Comparative genomics of the wheat fungal pathogen Pyrenophora tritici-repentis reveals chromosomal variations and genome plasticity.</title>
        <authorList>
            <person name="Moolhuijzen P."/>
            <person name="See P.T."/>
            <person name="Hane J.K."/>
            <person name="Shi G."/>
            <person name="Liu Z."/>
            <person name="Oliver R.P."/>
            <person name="Moffat C.S."/>
        </authorList>
    </citation>
    <scope>NUCLEOTIDE SEQUENCE [LARGE SCALE GENOMIC DNA]</scope>
    <source>
        <strain evidence="3">M4</strain>
    </source>
</reference>
<evidence type="ECO:0000259" key="2">
    <source>
        <dbReference type="PROSITE" id="PS50030"/>
    </source>
</evidence>
<evidence type="ECO:0000313" key="5">
    <source>
        <dbReference type="Proteomes" id="UP000245464"/>
    </source>
</evidence>
<dbReference type="EMBL" id="NRDI02000001">
    <property type="protein sequence ID" value="KAI1519743.1"/>
    <property type="molecule type" value="Genomic_DNA"/>
</dbReference>
<feature type="compositionally biased region" description="Polar residues" evidence="1">
    <location>
        <begin position="241"/>
        <end position="255"/>
    </location>
</feature>
<feature type="region of interest" description="Disordered" evidence="1">
    <location>
        <begin position="195"/>
        <end position="396"/>
    </location>
</feature>
<feature type="region of interest" description="Disordered" evidence="1">
    <location>
        <begin position="450"/>
        <end position="469"/>
    </location>
</feature>
<gene>
    <name evidence="4" type="ORF">Ptr86124_000111</name>
    <name evidence="3" type="ORF">PtrM4_001070</name>
</gene>
<feature type="region of interest" description="Disordered" evidence="1">
    <location>
        <begin position="128"/>
        <end position="148"/>
    </location>
</feature>
<feature type="compositionally biased region" description="Acidic residues" evidence="1">
    <location>
        <begin position="7"/>
        <end position="17"/>
    </location>
</feature>
<dbReference type="InterPro" id="IPR009060">
    <property type="entry name" value="UBA-like_sf"/>
</dbReference>
<feature type="compositionally biased region" description="Low complexity" evidence="1">
    <location>
        <begin position="664"/>
        <end position="683"/>
    </location>
</feature>
<comment type="caution">
    <text evidence="3">The sequence shown here is derived from an EMBL/GenBank/DDBJ whole genome shotgun (WGS) entry which is preliminary data.</text>
</comment>
<feature type="compositionally biased region" description="Polar residues" evidence="1">
    <location>
        <begin position="620"/>
        <end position="641"/>
    </location>
</feature>